<keyword evidence="2" id="KW-1185">Reference proteome</keyword>
<dbReference type="EMBL" id="JAAMPU010000096">
    <property type="protein sequence ID" value="NMH26841.1"/>
    <property type="molecule type" value="Genomic_DNA"/>
</dbReference>
<protein>
    <submittedName>
        <fullName evidence="1">DUF1572 family protein</fullName>
    </submittedName>
</protein>
<dbReference type="Proteomes" id="UP000712080">
    <property type="component" value="Unassembled WGS sequence"/>
</dbReference>
<evidence type="ECO:0000313" key="1">
    <source>
        <dbReference type="EMBL" id="NMH26841.1"/>
    </source>
</evidence>
<dbReference type="InterPro" id="IPR034660">
    <property type="entry name" value="DinB/YfiT-like"/>
</dbReference>
<dbReference type="Pfam" id="PF07609">
    <property type="entry name" value="DUF1572"/>
    <property type="match status" value="1"/>
</dbReference>
<dbReference type="Gene3D" id="1.20.120.450">
    <property type="entry name" value="dinb family like domain"/>
    <property type="match status" value="1"/>
</dbReference>
<proteinExistence type="predicted"/>
<name>A0A972FXV0_9FLAO</name>
<dbReference type="InterPro" id="IPR011466">
    <property type="entry name" value="DUF1572"/>
</dbReference>
<comment type="caution">
    <text evidence="1">The sequence shown here is derived from an EMBL/GenBank/DDBJ whole genome shotgun (WGS) entry which is preliminary data.</text>
</comment>
<organism evidence="1 2">
    <name type="scientific">Flavobacterium silvaticum</name>
    <dbReference type="NCBI Taxonomy" id="1852020"/>
    <lineage>
        <taxon>Bacteria</taxon>
        <taxon>Pseudomonadati</taxon>
        <taxon>Bacteroidota</taxon>
        <taxon>Flavobacteriia</taxon>
        <taxon>Flavobacteriales</taxon>
        <taxon>Flavobacteriaceae</taxon>
        <taxon>Flavobacterium</taxon>
    </lineage>
</organism>
<dbReference type="RefSeq" id="WP_169525842.1">
    <property type="nucleotide sequence ID" value="NZ_JAAMPU010000096.1"/>
</dbReference>
<accession>A0A972FXV0</accession>
<gene>
    <name evidence="1" type="ORF">G6047_02250</name>
</gene>
<dbReference type="SUPFAM" id="SSF109854">
    <property type="entry name" value="DinB/YfiT-like putative metalloenzymes"/>
    <property type="match status" value="1"/>
</dbReference>
<evidence type="ECO:0000313" key="2">
    <source>
        <dbReference type="Proteomes" id="UP000712080"/>
    </source>
</evidence>
<dbReference type="AlphaFoldDB" id="A0A972FXV0"/>
<reference evidence="1" key="1">
    <citation type="submission" date="2020-02" db="EMBL/GenBank/DDBJ databases">
        <title>Flavobacterium sp. genome.</title>
        <authorList>
            <person name="Jung H.S."/>
            <person name="Baek J.H."/>
            <person name="Jeon C.O."/>
        </authorList>
    </citation>
    <scope>NUCLEOTIDE SEQUENCE</scope>
    <source>
        <strain evidence="1">SE-s28</strain>
    </source>
</reference>
<sequence length="194" mass="22542">MEKTNTNFLESAKNLFRYYKLLADKAMKQLEPAQLFFSEGEDCNSIAVIVQHMSGNMLSRWTDFLTTDGEKPWRDRDSEFEEKLKTPEDLFVAWEKGWDCLFAALDSVTDEQLGTMVYIRNEGHSILEAVNRQLAHYSYHAGQIVFYAKLLKRGSWDSLSIPRAGSKVYNDDKFSKEQSIQNFTKEESNRLENK</sequence>